<dbReference type="PANTHER" id="PTHR31998">
    <property type="entry name" value="K(+)-INSENSITIVE PYROPHOSPHATE-ENERGIZED PROTON PUMP"/>
    <property type="match status" value="1"/>
</dbReference>
<accession>X0X754</accession>
<feature type="transmembrane region" description="Helical" evidence="9">
    <location>
        <begin position="191"/>
        <end position="210"/>
    </location>
</feature>
<evidence type="ECO:0000256" key="7">
    <source>
        <dbReference type="ARBA" id="ARBA00023065"/>
    </source>
</evidence>
<feature type="non-terminal residue" evidence="10">
    <location>
        <position position="244"/>
    </location>
</feature>
<dbReference type="EMBL" id="BARS01047950">
    <property type="protein sequence ID" value="GAG31237.1"/>
    <property type="molecule type" value="Genomic_DNA"/>
</dbReference>
<reference evidence="10" key="1">
    <citation type="journal article" date="2014" name="Front. Microbiol.">
        <title>High frequency of phylogenetically diverse reductive dehalogenase-homologous genes in deep subseafloor sedimentary metagenomes.</title>
        <authorList>
            <person name="Kawai M."/>
            <person name="Futagami T."/>
            <person name="Toyoda A."/>
            <person name="Takaki Y."/>
            <person name="Nishi S."/>
            <person name="Hori S."/>
            <person name="Arai W."/>
            <person name="Tsubouchi T."/>
            <person name="Morono Y."/>
            <person name="Uchiyama I."/>
            <person name="Ito T."/>
            <person name="Fujiyama A."/>
            <person name="Inagaki F."/>
            <person name="Takami H."/>
        </authorList>
    </citation>
    <scope>NUCLEOTIDE SEQUENCE</scope>
    <source>
        <strain evidence="10">Expedition CK06-06</strain>
    </source>
</reference>
<protein>
    <recommendedName>
        <fullName evidence="11">Sodium-translocating pyrophosphatase</fullName>
    </recommendedName>
</protein>
<keyword evidence="3 9" id="KW-0812">Transmembrane</keyword>
<evidence type="ECO:0000256" key="9">
    <source>
        <dbReference type="SAM" id="Phobius"/>
    </source>
</evidence>
<keyword evidence="5" id="KW-1278">Translocase</keyword>
<comment type="caution">
    <text evidence="10">The sequence shown here is derived from an EMBL/GenBank/DDBJ whole genome shotgun (WGS) entry which is preliminary data.</text>
</comment>
<dbReference type="Pfam" id="PF03030">
    <property type="entry name" value="H_PPase"/>
    <property type="match status" value="1"/>
</dbReference>
<sequence>VGIGMLSHTGNNVAMDSFGPIADNANGIGEMAGVGEKAWKIMAELDAVGNTTKAITKQIAIASAVIAATSLFFSYVTDIGLMQERLGVEVLDSIRISRLDTVIGFLIGGALPFLFSSYSIKAVARGANLVVEEVRRQFRIPGVLEGKVTPDYEKVVSITTAASQKELLSLTVLSVATPLLVGIIFNVEALGAFLAGVILSGQLLAVFMAISGGALDNAKKYVEDGHLGGKGSPAHRAGVEGDTV</sequence>
<dbReference type="GO" id="GO:0009678">
    <property type="term" value="F:diphosphate hydrolysis-driven proton transmembrane transporter activity"/>
    <property type="evidence" value="ECO:0007669"/>
    <property type="project" value="InterPro"/>
</dbReference>
<evidence type="ECO:0000256" key="1">
    <source>
        <dbReference type="ARBA" id="ARBA00004127"/>
    </source>
</evidence>
<dbReference type="InterPro" id="IPR004131">
    <property type="entry name" value="PPase-energised_H-pump"/>
</dbReference>
<feature type="transmembrane region" description="Helical" evidence="9">
    <location>
        <begin position="167"/>
        <end position="185"/>
    </location>
</feature>
<keyword evidence="6 9" id="KW-1133">Transmembrane helix</keyword>
<evidence type="ECO:0000313" key="10">
    <source>
        <dbReference type="EMBL" id="GAG31237.1"/>
    </source>
</evidence>
<evidence type="ECO:0000256" key="4">
    <source>
        <dbReference type="ARBA" id="ARBA00022842"/>
    </source>
</evidence>
<name>X0X754_9ZZZZ</name>
<feature type="transmembrane region" description="Helical" evidence="9">
    <location>
        <begin position="96"/>
        <end position="115"/>
    </location>
</feature>
<dbReference type="GO" id="GO:0016020">
    <property type="term" value="C:membrane"/>
    <property type="evidence" value="ECO:0007669"/>
    <property type="project" value="InterPro"/>
</dbReference>
<evidence type="ECO:0000256" key="6">
    <source>
        <dbReference type="ARBA" id="ARBA00022989"/>
    </source>
</evidence>
<proteinExistence type="predicted"/>
<evidence type="ECO:0000256" key="8">
    <source>
        <dbReference type="ARBA" id="ARBA00023136"/>
    </source>
</evidence>
<organism evidence="10">
    <name type="scientific">marine sediment metagenome</name>
    <dbReference type="NCBI Taxonomy" id="412755"/>
    <lineage>
        <taxon>unclassified sequences</taxon>
        <taxon>metagenomes</taxon>
        <taxon>ecological metagenomes</taxon>
    </lineage>
</organism>
<evidence type="ECO:0000256" key="5">
    <source>
        <dbReference type="ARBA" id="ARBA00022967"/>
    </source>
</evidence>
<dbReference type="GO" id="GO:0004427">
    <property type="term" value="F:inorganic diphosphate phosphatase activity"/>
    <property type="evidence" value="ECO:0007669"/>
    <property type="project" value="InterPro"/>
</dbReference>
<dbReference type="AlphaFoldDB" id="X0X754"/>
<keyword evidence="4" id="KW-0460">Magnesium</keyword>
<dbReference type="GO" id="GO:0012505">
    <property type="term" value="C:endomembrane system"/>
    <property type="evidence" value="ECO:0007669"/>
    <property type="project" value="UniProtKB-SubCell"/>
</dbReference>
<keyword evidence="8 9" id="KW-0472">Membrane</keyword>
<feature type="transmembrane region" description="Helical" evidence="9">
    <location>
        <begin position="59"/>
        <end position="76"/>
    </location>
</feature>
<evidence type="ECO:0008006" key="11">
    <source>
        <dbReference type="Google" id="ProtNLM"/>
    </source>
</evidence>
<comment type="subcellular location">
    <subcellularLocation>
        <location evidence="1">Endomembrane system</location>
        <topology evidence="1">Multi-pass membrane protein</topology>
    </subcellularLocation>
</comment>
<evidence type="ECO:0000256" key="2">
    <source>
        <dbReference type="ARBA" id="ARBA00022448"/>
    </source>
</evidence>
<gene>
    <name evidence="10" type="ORF">S01H1_71956</name>
</gene>
<keyword evidence="7" id="KW-0406">Ion transport</keyword>
<feature type="non-terminal residue" evidence="10">
    <location>
        <position position="1"/>
    </location>
</feature>
<evidence type="ECO:0000256" key="3">
    <source>
        <dbReference type="ARBA" id="ARBA00022692"/>
    </source>
</evidence>
<keyword evidence="2" id="KW-0813">Transport</keyword>